<dbReference type="FunFam" id="3.40.50.300:FF:000093">
    <property type="entry name" value="Fidgetin-like 1"/>
    <property type="match status" value="1"/>
</dbReference>
<dbReference type="GO" id="GO:0005524">
    <property type="term" value="F:ATP binding"/>
    <property type="evidence" value="ECO:0007669"/>
    <property type="project" value="UniProtKB-KW"/>
</dbReference>
<dbReference type="Pfam" id="PF17862">
    <property type="entry name" value="AAA_lid_3"/>
    <property type="match status" value="1"/>
</dbReference>
<feature type="compositionally biased region" description="Pro residues" evidence="4">
    <location>
        <begin position="311"/>
        <end position="323"/>
    </location>
</feature>
<dbReference type="Gene3D" id="1.10.8.60">
    <property type="match status" value="1"/>
</dbReference>
<dbReference type="Gene3D" id="3.40.50.300">
    <property type="entry name" value="P-loop containing nucleotide triphosphate hydrolases"/>
    <property type="match status" value="1"/>
</dbReference>
<dbReference type="Proteomes" id="UP001373714">
    <property type="component" value="Unassembled WGS sequence"/>
</dbReference>
<evidence type="ECO:0000256" key="2">
    <source>
        <dbReference type="ARBA" id="ARBA00022741"/>
    </source>
</evidence>
<feature type="compositionally biased region" description="Low complexity" evidence="4">
    <location>
        <begin position="278"/>
        <end position="294"/>
    </location>
</feature>
<dbReference type="AlphaFoldDB" id="A0AAV9UN37"/>
<feature type="compositionally biased region" description="Polar residues" evidence="4">
    <location>
        <begin position="155"/>
        <end position="166"/>
    </location>
</feature>
<feature type="compositionally biased region" description="Polar residues" evidence="4">
    <location>
        <begin position="382"/>
        <end position="398"/>
    </location>
</feature>
<keyword evidence="2" id="KW-0547">Nucleotide-binding</keyword>
<dbReference type="FunFam" id="1.10.8.60:FF:000022">
    <property type="entry name" value="Fidgetin like 1"/>
    <property type="match status" value="1"/>
</dbReference>
<keyword evidence="7" id="KW-1185">Reference proteome</keyword>
<feature type="domain" description="AAA+ ATPase" evidence="5">
    <location>
        <begin position="612"/>
        <end position="760"/>
    </location>
</feature>
<evidence type="ECO:0000313" key="7">
    <source>
        <dbReference type="Proteomes" id="UP001373714"/>
    </source>
</evidence>
<comment type="similarity">
    <text evidence="1">Belongs to the AAA ATPase family.</text>
</comment>
<dbReference type="InterPro" id="IPR003960">
    <property type="entry name" value="ATPase_AAA_CS"/>
</dbReference>
<dbReference type="PROSITE" id="PS00674">
    <property type="entry name" value="AAA"/>
    <property type="match status" value="1"/>
</dbReference>
<protein>
    <recommendedName>
        <fullName evidence="5">AAA+ ATPase domain-containing protein</fullName>
    </recommendedName>
</protein>
<feature type="compositionally biased region" description="Polar residues" evidence="4">
    <location>
        <begin position="472"/>
        <end position="486"/>
    </location>
</feature>
<evidence type="ECO:0000256" key="4">
    <source>
        <dbReference type="SAM" id="MobiDB-lite"/>
    </source>
</evidence>
<dbReference type="SUPFAM" id="SSF52540">
    <property type="entry name" value="P-loop containing nucleoside triphosphate hydrolases"/>
    <property type="match status" value="1"/>
</dbReference>
<dbReference type="PANTHER" id="PTHR23074">
    <property type="entry name" value="AAA DOMAIN-CONTAINING"/>
    <property type="match status" value="1"/>
</dbReference>
<feature type="compositionally biased region" description="Polar residues" evidence="4">
    <location>
        <begin position="502"/>
        <end position="514"/>
    </location>
</feature>
<feature type="compositionally biased region" description="Polar residues" evidence="4">
    <location>
        <begin position="527"/>
        <end position="537"/>
    </location>
</feature>
<dbReference type="InterPro" id="IPR015415">
    <property type="entry name" value="Spast_Vps4_C"/>
</dbReference>
<dbReference type="InterPro" id="IPR041569">
    <property type="entry name" value="AAA_lid_3"/>
</dbReference>
<feature type="compositionally biased region" description="Pro residues" evidence="4">
    <location>
        <begin position="352"/>
        <end position="361"/>
    </location>
</feature>
<feature type="compositionally biased region" description="Low complexity" evidence="4">
    <location>
        <begin position="223"/>
        <end position="232"/>
    </location>
</feature>
<accession>A0AAV9UN37</accession>
<dbReference type="InterPro" id="IPR003593">
    <property type="entry name" value="AAA+_ATPase"/>
</dbReference>
<evidence type="ECO:0000259" key="5">
    <source>
        <dbReference type="SMART" id="SM00382"/>
    </source>
</evidence>
<dbReference type="InterPro" id="IPR003959">
    <property type="entry name" value="ATPase_AAA_core"/>
</dbReference>
<evidence type="ECO:0000313" key="6">
    <source>
        <dbReference type="EMBL" id="KAK6346047.1"/>
    </source>
</evidence>
<sequence>MRSRSSAAILQKTYDQTYLTCSTAIYFESKANEDEALRSWKEALLLIQSYERSAAARKSSGSLSLTEKALIESLGDLKLQCLDRIDTIEVLRLSRQEEEEKQNLLRHYNGGTESPNLHLPSQPSAAASQRPPPYLFMGQEDDGASLQPPHDRRPSGSSIRTSSTHNLGGGLPPNAAIMSNSRTRSSSPEKKGLLATLRNSSGGSGSKVGRRHNPKPTGQESVAAAARAATRAWSGGKQHDGMGRSLPDRSTATLGSRHSAEASPMDLTRTHSDSQTQSSVYPSIPPLYSSPSASNIGLPTSRSAPASSILSPPPPPPPPPPPHSTYRQAQNEYFPDPSQYLIPPHEGYSYTKPPPPPPLPQSLPYTEPYSASPSSSFYSTHPDISSLSIAAHPSNQRTLLEPEPQRPSSQSSPHPERTAPPLPPKKPFMQVPKVPKSNQLPVKPQESTSRSHNPTEGPSKRKTSQDFKWPANPQTTVKADNAQKSPPVNEKNRRAARYTPARQASNEPKQNTTKATEKDPVPEADESSNTSDATTVVSEEEKWKQRVKAAMSSLGAGVDRAAAKQILNEIVIHGDEVHWEDIAGLDSAKLALKEAVVYPFLRPDLFRGLREPTRGMLLFGPPGTGKTMLARAVATESKSTFFSISSSSLTSKYLGESEKLVRALFQLARALAPSIIFVDEIDSLLSSRQGGEHEATLRIKTEFLIQWSALQRAAAGKEPQGADSGDPSRVLVLAATNLPWAIDEAARRRFVRRQYIPLPEGHVRAQQIHNLLGQQKHLLSESEMRELEALTEGFSGSDITALAKDAAMGPLRSAGESLLHMRMEDIRPIMLEDFRSSLKSIRPSVSKEGLQQYEDWAKNFGERAS</sequence>
<dbReference type="InterPro" id="IPR050304">
    <property type="entry name" value="MT-severing_AAA_ATPase"/>
</dbReference>
<gene>
    <name evidence="6" type="ORF">TWF730_010380</name>
</gene>
<dbReference type="EMBL" id="JAVHNS010000008">
    <property type="protein sequence ID" value="KAK6346047.1"/>
    <property type="molecule type" value="Genomic_DNA"/>
</dbReference>
<dbReference type="InterPro" id="IPR027417">
    <property type="entry name" value="P-loop_NTPase"/>
</dbReference>
<comment type="caution">
    <text evidence="6">The sequence shown here is derived from an EMBL/GenBank/DDBJ whole genome shotgun (WGS) entry which is preliminary data.</text>
</comment>
<dbReference type="GO" id="GO:0016887">
    <property type="term" value="F:ATP hydrolysis activity"/>
    <property type="evidence" value="ECO:0007669"/>
    <property type="project" value="InterPro"/>
</dbReference>
<feature type="compositionally biased region" description="Polar residues" evidence="4">
    <location>
        <begin position="177"/>
        <end position="186"/>
    </location>
</feature>
<proteinExistence type="inferred from homology"/>
<feature type="region of interest" description="Disordered" evidence="4">
    <location>
        <begin position="107"/>
        <end position="542"/>
    </location>
</feature>
<evidence type="ECO:0000256" key="3">
    <source>
        <dbReference type="ARBA" id="ARBA00022840"/>
    </source>
</evidence>
<dbReference type="SUPFAM" id="SSF101447">
    <property type="entry name" value="Formin homology 2 domain (FH2 domain)"/>
    <property type="match status" value="1"/>
</dbReference>
<feature type="compositionally biased region" description="Polar residues" evidence="4">
    <location>
        <begin position="295"/>
        <end position="310"/>
    </location>
</feature>
<organism evidence="6 7">
    <name type="scientific">Orbilia blumenaviensis</name>
    <dbReference type="NCBI Taxonomy" id="1796055"/>
    <lineage>
        <taxon>Eukaryota</taxon>
        <taxon>Fungi</taxon>
        <taxon>Dikarya</taxon>
        <taxon>Ascomycota</taxon>
        <taxon>Pezizomycotina</taxon>
        <taxon>Orbiliomycetes</taxon>
        <taxon>Orbiliales</taxon>
        <taxon>Orbiliaceae</taxon>
        <taxon>Orbilia</taxon>
    </lineage>
</organism>
<feature type="compositionally biased region" description="Polar residues" evidence="4">
    <location>
        <begin position="436"/>
        <end position="456"/>
    </location>
</feature>
<dbReference type="SMART" id="SM00382">
    <property type="entry name" value="AAA"/>
    <property type="match status" value="1"/>
</dbReference>
<name>A0AAV9UN37_9PEZI</name>
<evidence type="ECO:0000256" key="1">
    <source>
        <dbReference type="ARBA" id="ARBA00006914"/>
    </source>
</evidence>
<keyword evidence="3" id="KW-0067">ATP-binding</keyword>
<feature type="compositionally biased region" description="Low complexity" evidence="4">
    <location>
        <begin position="120"/>
        <end position="129"/>
    </location>
</feature>
<dbReference type="Pfam" id="PF00004">
    <property type="entry name" value="AAA"/>
    <property type="match status" value="1"/>
</dbReference>
<feature type="compositionally biased region" description="Low complexity" evidence="4">
    <location>
        <begin position="362"/>
        <end position="379"/>
    </location>
</feature>
<reference evidence="6 7" key="1">
    <citation type="submission" date="2019-10" db="EMBL/GenBank/DDBJ databases">
        <authorList>
            <person name="Palmer J.M."/>
        </authorList>
    </citation>
    <scope>NUCLEOTIDE SEQUENCE [LARGE SCALE GENOMIC DNA]</scope>
    <source>
        <strain evidence="6 7">TWF730</strain>
    </source>
</reference>
<dbReference type="PANTHER" id="PTHR23074:SF17">
    <property type="entry name" value="FIDGETIN-LIKE PROTEIN 1"/>
    <property type="match status" value="1"/>
</dbReference>
<dbReference type="Pfam" id="PF09336">
    <property type="entry name" value="Vps4_C"/>
    <property type="match status" value="1"/>
</dbReference>